<dbReference type="Proteomes" id="UP000248917">
    <property type="component" value="Unassembled WGS sequence"/>
</dbReference>
<dbReference type="InterPro" id="IPR037401">
    <property type="entry name" value="SnoaL-like"/>
</dbReference>
<evidence type="ECO:0000259" key="1">
    <source>
        <dbReference type="Pfam" id="PF12680"/>
    </source>
</evidence>
<dbReference type="AlphaFoldDB" id="A0A326RY62"/>
<feature type="domain" description="SnoaL-like" evidence="1">
    <location>
        <begin position="34"/>
        <end position="142"/>
    </location>
</feature>
<dbReference type="OrthoDB" id="824753at2"/>
<organism evidence="2 3">
    <name type="scientific">Algoriphagus aquaeductus</name>
    <dbReference type="NCBI Taxonomy" id="475299"/>
    <lineage>
        <taxon>Bacteria</taxon>
        <taxon>Pseudomonadati</taxon>
        <taxon>Bacteroidota</taxon>
        <taxon>Cytophagia</taxon>
        <taxon>Cytophagales</taxon>
        <taxon>Cyclobacteriaceae</taxon>
        <taxon>Algoriphagus</taxon>
    </lineage>
</organism>
<dbReference type="RefSeq" id="WP_111391479.1">
    <property type="nucleotide sequence ID" value="NZ_JBJINY010000081.1"/>
</dbReference>
<gene>
    <name evidence="2" type="ORF">CLV31_102231</name>
</gene>
<dbReference type="EMBL" id="QKTX01000002">
    <property type="protein sequence ID" value="PZV86331.1"/>
    <property type="molecule type" value="Genomic_DNA"/>
</dbReference>
<evidence type="ECO:0000313" key="3">
    <source>
        <dbReference type="Proteomes" id="UP000248917"/>
    </source>
</evidence>
<protein>
    <submittedName>
        <fullName evidence="2">Ketosteroid isomerase-like protein</fullName>
    </submittedName>
</protein>
<dbReference type="Pfam" id="PF12680">
    <property type="entry name" value="SnoaL_2"/>
    <property type="match status" value="1"/>
</dbReference>
<dbReference type="Gene3D" id="3.10.450.50">
    <property type="match status" value="1"/>
</dbReference>
<dbReference type="PROSITE" id="PS51257">
    <property type="entry name" value="PROKAR_LIPOPROTEIN"/>
    <property type="match status" value="1"/>
</dbReference>
<evidence type="ECO:0000313" key="2">
    <source>
        <dbReference type="EMBL" id="PZV86331.1"/>
    </source>
</evidence>
<comment type="caution">
    <text evidence="2">The sequence shown here is derived from an EMBL/GenBank/DDBJ whole genome shotgun (WGS) entry which is preliminary data.</text>
</comment>
<sequence length="173" mass="19652">MKKLPLILALVILAFACQQTERYTQNSPEIESIKAMFKAYESGDLESQRQYYAPNAQIFINTPESKPATLDDIMNSQKEEMGMFSNYSISLNEDGIEMVTTDKGETWVNVWAEWTGTLTETNQKFVVPVHETFQFVDGKIVKEYGYWDNGPIIQALMELEQSKKAATDSTAIN</sequence>
<name>A0A326RY62_9BACT</name>
<proteinExistence type="predicted"/>
<keyword evidence="3" id="KW-1185">Reference proteome</keyword>
<dbReference type="GO" id="GO:0016853">
    <property type="term" value="F:isomerase activity"/>
    <property type="evidence" value="ECO:0007669"/>
    <property type="project" value="UniProtKB-KW"/>
</dbReference>
<dbReference type="InterPro" id="IPR032710">
    <property type="entry name" value="NTF2-like_dom_sf"/>
</dbReference>
<accession>A0A326RY62</accession>
<dbReference type="SUPFAM" id="SSF54427">
    <property type="entry name" value="NTF2-like"/>
    <property type="match status" value="1"/>
</dbReference>
<reference evidence="2 3" key="1">
    <citation type="submission" date="2018-06" db="EMBL/GenBank/DDBJ databases">
        <title>Genomic Encyclopedia of Archaeal and Bacterial Type Strains, Phase II (KMG-II): from individual species to whole genera.</title>
        <authorList>
            <person name="Goeker M."/>
        </authorList>
    </citation>
    <scope>NUCLEOTIDE SEQUENCE [LARGE SCALE GENOMIC DNA]</scope>
    <source>
        <strain evidence="2 3">T4</strain>
    </source>
</reference>
<keyword evidence="2" id="KW-0413">Isomerase</keyword>